<gene>
    <name evidence="4" type="primary">LOC106166052</name>
</gene>
<dbReference type="PANTHER" id="PTHR21812">
    <property type="entry name" value="INO80 COMPLEX SUBUNIT E"/>
    <property type="match status" value="1"/>
</dbReference>
<feature type="domain" description="INO80 complex subunit E N-terminal" evidence="2">
    <location>
        <begin position="18"/>
        <end position="65"/>
    </location>
</feature>
<dbReference type="RefSeq" id="XP_013399918.1">
    <property type="nucleotide sequence ID" value="XM_013544464.2"/>
</dbReference>
<feature type="compositionally biased region" description="Basic residues" evidence="1">
    <location>
        <begin position="138"/>
        <end position="147"/>
    </location>
</feature>
<dbReference type="GO" id="GO:0031011">
    <property type="term" value="C:Ino80 complex"/>
    <property type="evidence" value="ECO:0007669"/>
    <property type="project" value="InterPro"/>
</dbReference>
<dbReference type="InterPro" id="IPR056515">
    <property type="entry name" value="INO80E_N"/>
</dbReference>
<dbReference type="KEGG" id="lak:106166052"/>
<dbReference type="OrthoDB" id="5977486at2759"/>
<feature type="compositionally biased region" description="Basic and acidic residues" evidence="1">
    <location>
        <begin position="229"/>
        <end position="240"/>
    </location>
</feature>
<dbReference type="InParanoid" id="A0A1S3IPB6"/>
<protein>
    <submittedName>
        <fullName evidence="4">INO80 complex subunit E</fullName>
    </submittedName>
</protein>
<dbReference type="Proteomes" id="UP000085678">
    <property type="component" value="Unplaced"/>
</dbReference>
<feature type="region of interest" description="Disordered" evidence="1">
    <location>
        <begin position="127"/>
        <end position="198"/>
    </location>
</feature>
<feature type="region of interest" description="Disordered" evidence="1">
    <location>
        <begin position="212"/>
        <end position="240"/>
    </location>
</feature>
<sequence length="240" mass="26633">MMPVAQDGQDPNSTPEVDYKQKYRVLKRKLKYLIFEQECFTEELRKAQRKLLKVSRDKSFLLDRLLQYEKLEDSSSESEVVSTDDEGGGKEGSSKKKKSNSSLGTEASAMLSGMASLSGIVPQTSLMASSSYSEPPKKKAKTAKKVARPAQTGKGSKPRQTQAQKDSTAAKKDDQNLSGSMSREEIERHLDSRPAKPSFMVIEKPSLNMPLDIFSNENSNPDSESMDTENSRDLVIDTNP</sequence>
<dbReference type="AlphaFoldDB" id="A0A1S3IPB6"/>
<dbReference type="Pfam" id="PF24237">
    <property type="entry name" value="INO80E"/>
    <property type="match status" value="1"/>
</dbReference>
<feature type="region of interest" description="Disordered" evidence="1">
    <location>
        <begin position="72"/>
        <end position="107"/>
    </location>
</feature>
<dbReference type="GO" id="GO:0006338">
    <property type="term" value="P:chromatin remodeling"/>
    <property type="evidence" value="ECO:0007669"/>
    <property type="project" value="InterPro"/>
</dbReference>
<dbReference type="PANTHER" id="PTHR21812:SF1">
    <property type="entry name" value="INO80 COMPLEX SUBUNIT E"/>
    <property type="match status" value="1"/>
</dbReference>
<evidence type="ECO:0000313" key="3">
    <source>
        <dbReference type="Proteomes" id="UP000085678"/>
    </source>
</evidence>
<feature type="compositionally biased region" description="Polar residues" evidence="1">
    <location>
        <begin position="158"/>
        <end position="167"/>
    </location>
</feature>
<evidence type="ECO:0000259" key="2">
    <source>
        <dbReference type="Pfam" id="PF24237"/>
    </source>
</evidence>
<organism evidence="3 4">
    <name type="scientific">Lingula anatina</name>
    <name type="common">Brachiopod</name>
    <name type="synonym">Lingula unguis</name>
    <dbReference type="NCBI Taxonomy" id="7574"/>
    <lineage>
        <taxon>Eukaryota</taxon>
        <taxon>Metazoa</taxon>
        <taxon>Spiralia</taxon>
        <taxon>Lophotrochozoa</taxon>
        <taxon>Brachiopoda</taxon>
        <taxon>Linguliformea</taxon>
        <taxon>Lingulata</taxon>
        <taxon>Lingulida</taxon>
        <taxon>Linguloidea</taxon>
        <taxon>Lingulidae</taxon>
        <taxon>Lingula</taxon>
    </lineage>
</organism>
<dbReference type="STRING" id="7574.A0A1S3IPB6"/>
<evidence type="ECO:0000313" key="4">
    <source>
        <dbReference type="RefSeq" id="XP_013399918.1"/>
    </source>
</evidence>
<evidence type="ECO:0000256" key="1">
    <source>
        <dbReference type="SAM" id="MobiDB-lite"/>
    </source>
</evidence>
<dbReference type="InterPro" id="IPR026678">
    <property type="entry name" value="INO80E"/>
</dbReference>
<accession>A0A1S3IPB6</accession>
<name>A0A1S3IPB6_LINAN</name>
<keyword evidence="3" id="KW-1185">Reference proteome</keyword>
<proteinExistence type="predicted"/>
<reference evidence="4" key="1">
    <citation type="submission" date="2025-08" db="UniProtKB">
        <authorList>
            <consortium name="RefSeq"/>
        </authorList>
    </citation>
    <scope>IDENTIFICATION</scope>
    <source>
        <tissue evidence="4">Gonads</tissue>
    </source>
</reference>
<feature type="compositionally biased region" description="Basic and acidic residues" evidence="1">
    <location>
        <begin position="182"/>
        <end position="194"/>
    </location>
</feature>
<dbReference type="GeneID" id="106166052"/>